<feature type="transmembrane region" description="Helical" evidence="1">
    <location>
        <begin position="98"/>
        <end position="120"/>
    </location>
</feature>
<evidence type="ECO:0000256" key="1">
    <source>
        <dbReference type="SAM" id="Phobius"/>
    </source>
</evidence>
<protein>
    <submittedName>
        <fullName evidence="2">Uncharacterized protein</fullName>
    </submittedName>
</protein>
<dbReference type="AlphaFoldDB" id="A0A645EYQ2"/>
<feature type="transmembrane region" description="Helical" evidence="1">
    <location>
        <begin position="61"/>
        <end position="91"/>
    </location>
</feature>
<keyword evidence="1" id="KW-1133">Transmembrane helix</keyword>
<gene>
    <name evidence="2" type="ORF">SDC9_154454</name>
</gene>
<keyword evidence="1" id="KW-0472">Membrane</keyword>
<accession>A0A645EYQ2</accession>
<proteinExistence type="predicted"/>
<sequence length="124" mass="13663">MVLQFLHSSFSSLISNLFSGSSVDSKGSESELTSSIIGVGLGVEKGERSIVSFNLSFDTSFILSFVLGKIFSLLELGTILFNFVLSLVIALDSLSIKIFFSLENIALDLEILITFFLRYIDYDI</sequence>
<dbReference type="EMBL" id="VSSQ01053154">
    <property type="protein sequence ID" value="MPN07188.1"/>
    <property type="molecule type" value="Genomic_DNA"/>
</dbReference>
<reference evidence="2" key="1">
    <citation type="submission" date="2019-08" db="EMBL/GenBank/DDBJ databases">
        <authorList>
            <person name="Kucharzyk K."/>
            <person name="Murdoch R.W."/>
            <person name="Higgins S."/>
            <person name="Loffler F."/>
        </authorList>
    </citation>
    <scope>NUCLEOTIDE SEQUENCE</scope>
</reference>
<organism evidence="2">
    <name type="scientific">bioreactor metagenome</name>
    <dbReference type="NCBI Taxonomy" id="1076179"/>
    <lineage>
        <taxon>unclassified sequences</taxon>
        <taxon>metagenomes</taxon>
        <taxon>ecological metagenomes</taxon>
    </lineage>
</organism>
<keyword evidence="1" id="KW-0812">Transmembrane</keyword>
<comment type="caution">
    <text evidence="2">The sequence shown here is derived from an EMBL/GenBank/DDBJ whole genome shotgun (WGS) entry which is preliminary data.</text>
</comment>
<name>A0A645EYQ2_9ZZZZ</name>
<evidence type="ECO:0000313" key="2">
    <source>
        <dbReference type="EMBL" id="MPN07188.1"/>
    </source>
</evidence>